<evidence type="ECO:0000313" key="1">
    <source>
        <dbReference type="EMBL" id="CDW38473.1"/>
    </source>
</evidence>
<reference evidence="1" key="1">
    <citation type="submission" date="2014-05" db="EMBL/GenBank/DDBJ databases">
        <authorList>
            <person name="Chronopoulou M."/>
        </authorList>
    </citation>
    <scope>NUCLEOTIDE SEQUENCE</scope>
    <source>
        <tissue evidence="1">Whole organism</tissue>
    </source>
</reference>
<sequence length="48" mass="5308">MPFSFGSLGDGKSCTCQTCSFSNQEIEADFCKESIVIIRFGSFINTFN</sequence>
<organism evidence="1">
    <name type="scientific">Lepeophtheirus salmonis</name>
    <name type="common">Salmon louse</name>
    <name type="synonym">Caligus salmonis</name>
    <dbReference type="NCBI Taxonomy" id="72036"/>
    <lineage>
        <taxon>Eukaryota</taxon>
        <taxon>Metazoa</taxon>
        <taxon>Ecdysozoa</taxon>
        <taxon>Arthropoda</taxon>
        <taxon>Crustacea</taxon>
        <taxon>Multicrustacea</taxon>
        <taxon>Hexanauplia</taxon>
        <taxon>Copepoda</taxon>
        <taxon>Siphonostomatoida</taxon>
        <taxon>Caligidae</taxon>
        <taxon>Lepeophtheirus</taxon>
    </lineage>
</organism>
<dbReference type="AlphaFoldDB" id="A0A0K2UJR2"/>
<name>A0A0K2UJR2_LEPSM</name>
<accession>A0A0K2UJR2</accession>
<proteinExistence type="predicted"/>
<dbReference type="EMBL" id="HACA01021112">
    <property type="protein sequence ID" value="CDW38473.1"/>
    <property type="molecule type" value="Transcribed_RNA"/>
</dbReference>
<protein>
    <submittedName>
        <fullName evidence="1">Uncharacterized protein</fullName>
    </submittedName>
</protein>